<name>A0ABW2D9T8_9ACTN</name>
<evidence type="ECO:0000313" key="2">
    <source>
        <dbReference type="Proteomes" id="UP001596470"/>
    </source>
</evidence>
<sequence length="47" mass="4957">MVFLDLRLCASAAWKRPSASPTGKQLLPQTANTIDEATLGPVATPFA</sequence>
<dbReference type="EMBL" id="JBHSYS010000002">
    <property type="protein sequence ID" value="MFC6957553.1"/>
    <property type="molecule type" value="Genomic_DNA"/>
</dbReference>
<protein>
    <submittedName>
        <fullName evidence="1">Uncharacterized protein</fullName>
    </submittedName>
</protein>
<keyword evidence="2" id="KW-1185">Reference proteome</keyword>
<evidence type="ECO:0000313" key="1">
    <source>
        <dbReference type="EMBL" id="MFC6957553.1"/>
    </source>
</evidence>
<dbReference type="RefSeq" id="WP_382349332.1">
    <property type="nucleotide sequence ID" value="NZ_JBHMBP010000002.1"/>
</dbReference>
<reference evidence="2" key="1">
    <citation type="journal article" date="2019" name="Int. J. Syst. Evol. Microbiol.">
        <title>The Global Catalogue of Microorganisms (GCM) 10K type strain sequencing project: providing services to taxonomists for standard genome sequencing and annotation.</title>
        <authorList>
            <consortium name="The Broad Institute Genomics Platform"/>
            <consortium name="The Broad Institute Genome Sequencing Center for Infectious Disease"/>
            <person name="Wu L."/>
            <person name="Ma J."/>
        </authorList>
    </citation>
    <scope>NUCLEOTIDE SEQUENCE [LARGE SCALE GENOMIC DNA]</scope>
    <source>
        <strain evidence="2">KACC 12634</strain>
    </source>
</reference>
<accession>A0ABW2D9T8</accession>
<gene>
    <name evidence="1" type="ORF">ACFQS3_10145</name>
</gene>
<organism evidence="1 2">
    <name type="scientific">Glycomyces mayteni</name>
    <dbReference type="NCBI Taxonomy" id="543887"/>
    <lineage>
        <taxon>Bacteria</taxon>
        <taxon>Bacillati</taxon>
        <taxon>Actinomycetota</taxon>
        <taxon>Actinomycetes</taxon>
        <taxon>Glycomycetales</taxon>
        <taxon>Glycomycetaceae</taxon>
        <taxon>Glycomyces</taxon>
    </lineage>
</organism>
<dbReference type="Proteomes" id="UP001596470">
    <property type="component" value="Unassembled WGS sequence"/>
</dbReference>
<comment type="caution">
    <text evidence="1">The sequence shown here is derived from an EMBL/GenBank/DDBJ whole genome shotgun (WGS) entry which is preliminary data.</text>
</comment>
<proteinExistence type="predicted"/>